<proteinExistence type="predicted"/>
<organism evidence="2 3">
    <name type="scientific">Capsicum annuum</name>
    <name type="common">Capsicum pepper</name>
    <dbReference type="NCBI Taxonomy" id="4072"/>
    <lineage>
        <taxon>Eukaryota</taxon>
        <taxon>Viridiplantae</taxon>
        <taxon>Streptophyta</taxon>
        <taxon>Embryophyta</taxon>
        <taxon>Tracheophyta</taxon>
        <taxon>Spermatophyta</taxon>
        <taxon>Magnoliopsida</taxon>
        <taxon>eudicotyledons</taxon>
        <taxon>Gunneridae</taxon>
        <taxon>Pentapetalae</taxon>
        <taxon>asterids</taxon>
        <taxon>lamiids</taxon>
        <taxon>Solanales</taxon>
        <taxon>Solanaceae</taxon>
        <taxon>Solanoideae</taxon>
        <taxon>Capsiceae</taxon>
        <taxon>Capsicum</taxon>
    </lineage>
</organism>
<dbReference type="InterPro" id="IPR054722">
    <property type="entry name" value="PolX-like_BBD"/>
</dbReference>
<accession>A0A2G2Z9D5</accession>
<dbReference type="PANTHER" id="PTHR47592">
    <property type="entry name" value="PBF68 PROTEIN"/>
    <property type="match status" value="1"/>
</dbReference>
<dbReference type="Proteomes" id="UP000222542">
    <property type="component" value="Unassembled WGS sequence"/>
</dbReference>
<reference evidence="2 3" key="1">
    <citation type="journal article" date="2014" name="Nat. Genet.">
        <title>Genome sequence of the hot pepper provides insights into the evolution of pungency in Capsicum species.</title>
        <authorList>
            <person name="Kim S."/>
            <person name="Park M."/>
            <person name="Yeom S.I."/>
            <person name="Kim Y.M."/>
            <person name="Lee J.M."/>
            <person name="Lee H.A."/>
            <person name="Seo E."/>
            <person name="Choi J."/>
            <person name="Cheong K."/>
            <person name="Kim K.T."/>
            <person name="Jung K."/>
            <person name="Lee G.W."/>
            <person name="Oh S.K."/>
            <person name="Bae C."/>
            <person name="Kim S.B."/>
            <person name="Lee H.Y."/>
            <person name="Kim S.Y."/>
            <person name="Kim M.S."/>
            <person name="Kang B.C."/>
            <person name="Jo Y.D."/>
            <person name="Yang H.B."/>
            <person name="Jeong H.J."/>
            <person name="Kang W.H."/>
            <person name="Kwon J.K."/>
            <person name="Shin C."/>
            <person name="Lim J.Y."/>
            <person name="Park J.H."/>
            <person name="Huh J.H."/>
            <person name="Kim J.S."/>
            <person name="Kim B.D."/>
            <person name="Cohen O."/>
            <person name="Paran I."/>
            <person name="Suh M.C."/>
            <person name="Lee S.B."/>
            <person name="Kim Y.K."/>
            <person name="Shin Y."/>
            <person name="Noh S.J."/>
            <person name="Park J."/>
            <person name="Seo Y.S."/>
            <person name="Kwon S.Y."/>
            <person name="Kim H.A."/>
            <person name="Park J.M."/>
            <person name="Kim H.J."/>
            <person name="Choi S.B."/>
            <person name="Bosland P.W."/>
            <person name="Reeves G."/>
            <person name="Jo S.H."/>
            <person name="Lee B.W."/>
            <person name="Cho H.T."/>
            <person name="Choi H.S."/>
            <person name="Lee M.S."/>
            <person name="Yu Y."/>
            <person name="Do Choi Y."/>
            <person name="Park B.S."/>
            <person name="van Deynze A."/>
            <person name="Ashrafi H."/>
            <person name="Hill T."/>
            <person name="Kim W.T."/>
            <person name="Pai H.S."/>
            <person name="Ahn H.K."/>
            <person name="Yeam I."/>
            <person name="Giovannoni J.J."/>
            <person name="Rose J.K."/>
            <person name="Sorensen I."/>
            <person name="Lee S.J."/>
            <person name="Kim R.W."/>
            <person name="Choi I.Y."/>
            <person name="Choi B.S."/>
            <person name="Lim J.S."/>
            <person name="Lee Y.H."/>
            <person name="Choi D."/>
        </authorList>
    </citation>
    <scope>NUCLEOTIDE SEQUENCE [LARGE SCALE GENOMIC DNA]</scope>
    <source>
        <strain evidence="3">cv. CM334</strain>
    </source>
</reference>
<sequence>MKGKKRDQANVAKSKKEMDDLCAMLSKYNLVGNPREWLIDSGATHHVCANKELFAAFAPAQWEEKIYMANSAAAKVKGT</sequence>
<evidence type="ECO:0000313" key="3">
    <source>
        <dbReference type="Proteomes" id="UP000222542"/>
    </source>
</evidence>
<dbReference type="Pfam" id="PF22936">
    <property type="entry name" value="Pol_BBD"/>
    <property type="match status" value="1"/>
</dbReference>
<dbReference type="Gramene" id="PHT78574">
    <property type="protein sequence ID" value="PHT78574"/>
    <property type="gene ID" value="T459_16626"/>
</dbReference>
<gene>
    <name evidence="2" type="ORF">T459_16626</name>
</gene>
<protein>
    <recommendedName>
        <fullName evidence="1">Retrovirus-related Pol polyprotein from transposon TNT 1-94-like beta-barrel domain-containing protein</fullName>
    </recommendedName>
</protein>
<reference evidence="2 3" key="2">
    <citation type="journal article" date="2017" name="Genome Biol.">
        <title>New reference genome sequences of hot pepper reveal the massive evolution of plant disease-resistance genes by retroduplication.</title>
        <authorList>
            <person name="Kim S."/>
            <person name="Park J."/>
            <person name="Yeom S.I."/>
            <person name="Kim Y.M."/>
            <person name="Seo E."/>
            <person name="Kim K.T."/>
            <person name="Kim M.S."/>
            <person name="Lee J.M."/>
            <person name="Cheong K."/>
            <person name="Shin H.S."/>
            <person name="Kim S.B."/>
            <person name="Han K."/>
            <person name="Lee J."/>
            <person name="Park M."/>
            <person name="Lee H.A."/>
            <person name="Lee H.Y."/>
            <person name="Lee Y."/>
            <person name="Oh S."/>
            <person name="Lee J.H."/>
            <person name="Choi E."/>
            <person name="Choi E."/>
            <person name="Lee S.E."/>
            <person name="Jeon J."/>
            <person name="Kim H."/>
            <person name="Choi G."/>
            <person name="Song H."/>
            <person name="Lee J."/>
            <person name="Lee S.C."/>
            <person name="Kwon J.K."/>
            <person name="Lee H.Y."/>
            <person name="Koo N."/>
            <person name="Hong Y."/>
            <person name="Kim R.W."/>
            <person name="Kang W.H."/>
            <person name="Huh J.H."/>
            <person name="Kang B.C."/>
            <person name="Yang T.J."/>
            <person name="Lee Y.H."/>
            <person name="Bennetzen J.L."/>
            <person name="Choi D."/>
        </authorList>
    </citation>
    <scope>NUCLEOTIDE SEQUENCE [LARGE SCALE GENOMIC DNA]</scope>
    <source>
        <strain evidence="3">cv. CM334</strain>
    </source>
</reference>
<dbReference type="AlphaFoldDB" id="A0A2G2Z9D5"/>
<keyword evidence="3" id="KW-1185">Reference proteome</keyword>
<name>A0A2G2Z9D5_CAPAN</name>
<evidence type="ECO:0000313" key="2">
    <source>
        <dbReference type="EMBL" id="PHT78574.1"/>
    </source>
</evidence>
<feature type="domain" description="Retrovirus-related Pol polyprotein from transposon TNT 1-94-like beta-barrel" evidence="1">
    <location>
        <begin position="37"/>
        <end position="78"/>
    </location>
</feature>
<dbReference type="EMBL" id="AYRZ02000006">
    <property type="protein sequence ID" value="PHT78574.1"/>
    <property type="molecule type" value="Genomic_DNA"/>
</dbReference>
<comment type="caution">
    <text evidence="2">The sequence shown here is derived from an EMBL/GenBank/DDBJ whole genome shotgun (WGS) entry which is preliminary data.</text>
</comment>
<dbReference type="PANTHER" id="PTHR47592:SF24">
    <property type="entry name" value="BNACNNG30200D PROTEIN"/>
    <property type="match status" value="1"/>
</dbReference>
<evidence type="ECO:0000259" key="1">
    <source>
        <dbReference type="Pfam" id="PF22936"/>
    </source>
</evidence>